<dbReference type="PROSITE" id="PS01009">
    <property type="entry name" value="CRISP_1"/>
    <property type="match status" value="1"/>
</dbReference>
<dbReference type="CDD" id="cd00037">
    <property type="entry name" value="CLECT"/>
    <property type="match status" value="1"/>
</dbReference>
<dbReference type="GO" id="GO:0005576">
    <property type="term" value="C:extracellular region"/>
    <property type="evidence" value="ECO:0007669"/>
    <property type="project" value="InterPro"/>
</dbReference>
<dbReference type="InterPro" id="IPR001304">
    <property type="entry name" value="C-type_lectin-like"/>
</dbReference>
<dbReference type="InterPro" id="IPR016187">
    <property type="entry name" value="CTDL_fold"/>
</dbReference>
<keyword evidence="4" id="KW-1185">Reference proteome</keyword>
<dbReference type="InterPro" id="IPR050111">
    <property type="entry name" value="C-type_lectin/snaclec_domain"/>
</dbReference>
<dbReference type="SUPFAM" id="SSF56436">
    <property type="entry name" value="C-type lectin-like"/>
    <property type="match status" value="1"/>
</dbReference>
<feature type="domain" description="C-type lectin" evidence="2">
    <location>
        <begin position="224"/>
        <end position="351"/>
    </location>
</feature>
<dbReference type="Proteomes" id="UP000242638">
    <property type="component" value="Unassembled WGS sequence"/>
</dbReference>
<accession>A0A3P9N0H4</accession>
<dbReference type="Gene3D" id="3.10.100.10">
    <property type="entry name" value="Mannose-Binding Protein A, subunit A"/>
    <property type="match status" value="1"/>
</dbReference>
<name>A0A3P9N0H4_POERE</name>
<dbReference type="InterPro" id="IPR035940">
    <property type="entry name" value="CAP_sf"/>
</dbReference>
<dbReference type="PROSITE" id="PS50041">
    <property type="entry name" value="C_TYPE_LECTIN_2"/>
    <property type="match status" value="1"/>
</dbReference>
<dbReference type="Gene3D" id="3.40.33.10">
    <property type="entry name" value="CAP"/>
    <property type="match status" value="1"/>
</dbReference>
<keyword evidence="1" id="KW-1015">Disulfide bond</keyword>
<sequence>SQGTSLLHTPSFGHTGWNMHLSADVAASFSSIVDAWFEEGKYFLYYSARCRESATCRHYTQLVWTTSSHVGCASQQCLRDGLLWKIFACAGNWETNGRLVTTYKGGPHCSLCTSLMSGCFRLWDHVGGLCEIPKNQKAAHCNMAMSCHVAGNMAAHYDRLNLTSCKCECDLGFTGRFCQVRCSMPCFYSRFKEEECSCVCDVGFGGAECTEKVQFPFHSCDLTIDGTCFMVSLEADSYYGAKTRCQGLGGTLAEIHSQKVKDIVVFYLSELEASNEVTNTDFGTRNFWIGLTYKPPRDSFRWDTGELLRFSSFASGQPDNQGFGNCVELQALSTFNWNDQRCKTRNRYICQHGKAPAGRHSIEEWKEVKVLQMPTSDTQSDPLVLKYTC</sequence>
<evidence type="ECO:0000313" key="3">
    <source>
        <dbReference type="Ensembl" id="ENSPREP00000003086.1"/>
    </source>
</evidence>
<dbReference type="PANTHER" id="PTHR22803">
    <property type="entry name" value="MANNOSE, PHOSPHOLIPASE, LECTIN RECEPTOR RELATED"/>
    <property type="match status" value="1"/>
</dbReference>
<reference evidence="3" key="2">
    <citation type="submission" date="2025-08" db="UniProtKB">
        <authorList>
            <consortium name="Ensembl"/>
        </authorList>
    </citation>
    <scope>IDENTIFICATION</scope>
    <source>
        <strain evidence="3">Guanapo</strain>
    </source>
</reference>
<evidence type="ECO:0000256" key="1">
    <source>
        <dbReference type="ARBA" id="ARBA00023157"/>
    </source>
</evidence>
<dbReference type="PROSITE" id="PS00615">
    <property type="entry name" value="C_TYPE_LECTIN_1"/>
    <property type="match status" value="1"/>
</dbReference>
<protein>
    <submittedName>
        <fullName evidence="3">C-type lectin domain family 18 member A</fullName>
    </submittedName>
</protein>
<dbReference type="OMA" id="PLHTCIP"/>
<dbReference type="InterPro" id="IPR016186">
    <property type="entry name" value="C-type_lectin-like/link_sf"/>
</dbReference>
<proteinExistence type="predicted"/>
<dbReference type="InterPro" id="IPR014044">
    <property type="entry name" value="CAP_dom"/>
</dbReference>
<dbReference type="SUPFAM" id="SSF55797">
    <property type="entry name" value="PR-1-like"/>
    <property type="match status" value="1"/>
</dbReference>
<evidence type="ECO:0000259" key="2">
    <source>
        <dbReference type="PROSITE" id="PS50041"/>
    </source>
</evidence>
<evidence type="ECO:0000313" key="4">
    <source>
        <dbReference type="Proteomes" id="UP000242638"/>
    </source>
</evidence>
<organism evidence="3 4">
    <name type="scientific">Poecilia reticulata</name>
    <name type="common">Guppy</name>
    <name type="synonym">Acanthophacelus reticulatus</name>
    <dbReference type="NCBI Taxonomy" id="8081"/>
    <lineage>
        <taxon>Eukaryota</taxon>
        <taxon>Metazoa</taxon>
        <taxon>Chordata</taxon>
        <taxon>Craniata</taxon>
        <taxon>Vertebrata</taxon>
        <taxon>Euteleostomi</taxon>
        <taxon>Actinopterygii</taxon>
        <taxon>Neopterygii</taxon>
        <taxon>Teleostei</taxon>
        <taxon>Neoteleostei</taxon>
        <taxon>Acanthomorphata</taxon>
        <taxon>Ovalentaria</taxon>
        <taxon>Atherinomorphae</taxon>
        <taxon>Cyprinodontiformes</taxon>
        <taxon>Poeciliidae</taxon>
        <taxon>Poeciliinae</taxon>
        <taxon>Poecilia</taxon>
    </lineage>
</organism>
<dbReference type="Pfam" id="PF00188">
    <property type="entry name" value="CAP"/>
    <property type="match status" value="1"/>
</dbReference>
<dbReference type="InterPro" id="IPR018378">
    <property type="entry name" value="C-type_lectin_CS"/>
</dbReference>
<reference evidence="4" key="1">
    <citation type="submission" date="2013-11" db="EMBL/GenBank/DDBJ databases">
        <title>The genomic landscape of the Guanapo guppy.</title>
        <authorList>
            <person name="Kuenstner A."/>
            <person name="Dreyer C."/>
        </authorList>
    </citation>
    <scope>NUCLEOTIDE SEQUENCE</scope>
    <source>
        <strain evidence="4">Guanapo</strain>
    </source>
</reference>
<dbReference type="AlphaFoldDB" id="A0A3P9N0H4"/>
<dbReference type="SMART" id="SM00034">
    <property type="entry name" value="CLECT"/>
    <property type="match status" value="1"/>
</dbReference>
<dbReference type="InterPro" id="IPR018244">
    <property type="entry name" value="Allrgn_V5/Tpx1_CS"/>
</dbReference>
<dbReference type="GeneTree" id="ENSGT00900000141128"/>
<reference evidence="3" key="3">
    <citation type="submission" date="2025-09" db="UniProtKB">
        <authorList>
            <consortium name="Ensembl"/>
        </authorList>
    </citation>
    <scope>IDENTIFICATION</scope>
    <source>
        <strain evidence="3">Guanapo</strain>
    </source>
</reference>
<dbReference type="Pfam" id="PF00059">
    <property type="entry name" value="Lectin_C"/>
    <property type="match status" value="1"/>
</dbReference>
<dbReference type="Ensembl" id="ENSPRET00000003138.1">
    <property type="protein sequence ID" value="ENSPREP00000003086.1"/>
    <property type="gene ID" value="ENSPREG00000002192.1"/>
</dbReference>